<gene>
    <name evidence="1" type="ORF">IAC58_00005</name>
</gene>
<feature type="non-terminal residue" evidence="1">
    <location>
        <position position="1"/>
    </location>
</feature>
<reference evidence="1" key="1">
    <citation type="submission" date="2020-10" db="EMBL/GenBank/DDBJ databases">
        <authorList>
            <person name="Gilroy R."/>
        </authorList>
    </citation>
    <scope>NUCLEOTIDE SEQUENCE</scope>
    <source>
        <strain evidence="1">11159</strain>
    </source>
</reference>
<organism evidence="1 2">
    <name type="scientific">Candidatus Onthovivens merdipullorum</name>
    <dbReference type="NCBI Taxonomy" id="2840889"/>
    <lineage>
        <taxon>Bacteria</taxon>
        <taxon>Bacillati</taxon>
        <taxon>Bacillota</taxon>
        <taxon>Bacilli</taxon>
        <taxon>Bacillales</taxon>
        <taxon>Candidatus Onthovivens</taxon>
    </lineage>
</organism>
<dbReference type="Proteomes" id="UP000823613">
    <property type="component" value="Unassembled WGS sequence"/>
</dbReference>
<evidence type="ECO:0000313" key="2">
    <source>
        <dbReference type="Proteomes" id="UP000823613"/>
    </source>
</evidence>
<protein>
    <submittedName>
        <fullName evidence="1">SIR2 family protein</fullName>
    </submittedName>
</protein>
<evidence type="ECO:0000313" key="1">
    <source>
        <dbReference type="EMBL" id="MBO8426939.1"/>
    </source>
</evidence>
<dbReference type="EMBL" id="JADIMY010000001">
    <property type="protein sequence ID" value="MBO8426939.1"/>
    <property type="molecule type" value="Genomic_DNA"/>
</dbReference>
<name>A0A9D9DG48_9BACL</name>
<comment type="caution">
    <text evidence="1">The sequence shown here is derived from an EMBL/GenBank/DDBJ whole genome shotgun (WGS) entry which is preliminary data.</text>
</comment>
<proteinExistence type="predicted"/>
<dbReference type="AlphaFoldDB" id="A0A9D9DG48"/>
<accession>A0A9D9DG48</accession>
<sequence length="388" mass="45816">FKAIINSKKGHIHKYVIHIFSSLRGCNLEELDIMGNVNIVKINDLDKFDDYYKPSSSLNIYFDEVRFLAEGYIEGKYFEYKLKKSGKSIFKDDLLHKLNEDISLTNNESNDTFILWLLKFYTFKLQTDLVLGAGINCDYGAKDWKGLISSLNNEFYKSNEEGLKETSHYIGDELFVSSKILKSNGFDVYKSLNKELYLFKEAKSFNDSDSTLYNCVNYIVRHKGTNVITYNYDTNLEYLLKKRDIRYSTVYDENSFIVKDAYVNIYHVHGLLPFDKYKESKFTDSLVFTESEYFSLYNNPYSWNISKQLHDFTFNTCIFIGISLTDPNMKRLLELSANPLKFNFIFLKKEKDYEENVFKDLTNYYFTYDLIPIWINEFSDISLWLEKI</sequence>
<reference evidence="1" key="2">
    <citation type="journal article" date="2021" name="PeerJ">
        <title>Extensive microbial diversity within the chicken gut microbiome revealed by metagenomics and culture.</title>
        <authorList>
            <person name="Gilroy R."/>
            <person name="Ravi A."/>
            <person name="Getino M."/>
            <person name="Pursley I."/>
            <person name="Horton D.L."/>
            <person name="Alikhan N.F."/>
            <person name="Baker D."/>
            <person name="Gharbi K."/>
            <person name="Hall N."/>
            <person name="Watson M."/>
            <person name="Adriaenssens E.M."/>
            <person name="Foster-Nyarko E."/>
            <person name="Jarju S."/>
            <person name="Secka A."/>
            <person name="Antonio M."/>
            <person name="Oren A."/>
            <person name="Chaudhuri R.R."/>
            <person name="La Ragione R."/>
            <person name="Hildebrand F."/>
            <person name="Pallen M.J."/>
        </authorList>
    </citation>
    <scope>NUCLEOTIDE SEQUENCE</scope>
    <source>
        <strain evidence="1">11159</strain>
    </source>
</reference>
<dbReference type="Pfam" id="PF13289">
    <property type="entry name" value="SIR2_2"/>
    <property type="match status" value="1"/>
</dbReference>